<dbReference type="GO" id="GO:0016491">
    <property type="term" value="F:oxidoreductase activity"/>
    <property type="evidence" value="ECO:0007669"/>
    <property type="project" value="InterPro"/>
</dbReference>
<evidence type="ECO:0000313" key="3">
    <source>
        <dbReference type="Proteomes" id="UP000320593"/>
    </source>
</evidence>
<dbReference type="EMBL" id="VLLF01000009">
    <property type="protein sequence ID" value="TWI82338.1"/>
    <property type="molecule type" value="Genomic_DNA"/>
</dbReference>
<proteinExistence type="predicted"/>
<dbReference type="AlphaFoldDB" id="A0A562SM93"/>
<organism evidence="2 3">
    <name type="scientific">Roseibium hamelinense</name>
    <dbReference type="NCBI Taxonomy" id="150831"/>
    <lineage>
        <taxon>Bacteria</taxon>
        <taxon>Pseudomonadati</taxon>
        <taxon>Pseudomonadota</taxon>
        <taxon>Alphaproteobacteria</taxon>
        <taxon>Hyphomicrobiales</taxon>
        <taxon>Stappiaceae</taxon>
        <taxon>Roseibium</taxon>
    </lineage>
</organism>
<evidence type="ECO:0000313" key="2">
    <source>
        <dbReference type="EMBL" id="TWI82338.1"/>
    </source>
</evidence>
<reference evidence="2 3" key="1">
    <citation type="submission" date="2019-07" db="EMBL/GenBank/DDBJ databases">
        <title>Genomic Encyclopedia of Archaeal and Bacterial Type Strains, Phase II (KMG-II): from individual species to whole genera.</title>
        <authorList>
            <person name="Goeker M."/>
        </authorList>
    </citation>
    <scope>NUCLEOTIDE SEQUENCE [LARGE SCALE GENOMIC DNA]</scope>
    <source>
        <strain evidence="2 3">ATCC BAA-252</strain>
    </source>
</reference>
<comment type="caution">
    <text evidence="2">The sequence shown here is derived from an EMBL/GenBank/DDBJ whole genome shotgun (WGS) entry which is preliminary data.</text>
</comment>
<dbReference type="PANTHER" id="PTHR30543">
    <property type="entry name" value="CHROMATE REDUCTASE"/>
    <property type="match status" value="1"/>
</dbReference>
<keyword evidence="3" id="KW-1185">Reference proteome</keyword>
<sequence>MNTLKLLGISGSLRKASYNTLLVKEGARLFGSCIFELADIRLPLYDGDLEAEHGLPPEVICLHDQIVRSDAVVISTPEYNKNLPGVLKNALDWVSRKGPMPFKDKPVAIVSAAGWTGGARAQYSLRHCLTPFHPHVIQGPEVLIAGPSAAFTESGQLANEQSLDFLAELMLALRKAAEDQVGA</sequence>
<dbReference type="InterPro" id="IPR029039">
    <property type="entry name" value="Flavoprotein-like_sf"/>
</dbReference>
<dbReference type="RefSeq" id="WP_208995282.1">
    <property type="nucleotide sequence ID" value="NZ_SMLY01000084.1"/>
</dbReference>
<dbReference type="Proteomes" id="UP000320593">
    <property type="component" value="Unassembled WGS sequence"/>
</dbReference>
<dbReference type="GO" id="GO:0005829">
    <property type="term" value="C:cytosol"/>
    <property type="evidence" value="ECO:0007669"/>
    <property type="project" value="TreeGrafter"/>
</dbReference>
<gene>
    <name evidence="2" type="ORF">JM93_03688</name>
</gene>
<dbReference type="Gene3D" id="3.40.50.360">
    <property type="match status" value="1"/>
</dbReference>
<dbReference type="InterPro" id="IPR005025">
    <property type="entry name" value="FMN_Rdtase-like_dom"/>
</dbReference>
<dbReference type="InterPro" id="IPR050712">
    <property type="entry name" value="NAD(P)H-dep_reductase"/>
</dbReference>
<dbReference type="Pfam" id="PF03358">
    <property type="entry name" value="FMN_red"/>
    <property type="match status" value="1"/>
</dbReference>
<evidence type="ECO:0000259" key="1">
    <source>
        <dbReference type="Pfam" id="PF03358"/>
    </source>
</evidence>
<dbReference type="SUPFAM" id="SSF52218">
    <property type="entry name" value="Flavoproteins"/>
    <property type="match status" value="1"/>
</dbReference>
<dbReference type="GO" id="GO:0010181">
    <property type="term" value="F:FMN binding"/>
    <property type="evidence" value="ECO:0007669"/>
    <property type="project" value="TreeGrafter"/>
</dbReference>
<protein>
    <submittedName>
        <fullName evidence="2">Chromate reductase</fullName>
    </submittedName>
</protein>
<dbReference type="PANTHER" id="PTHR30543:SF21">
    <property type="entry name" value="NAD(P)H-DEPENDENT FMN REDUCTASE LOT6"/>
    <property type="match status" value="1"/>
</dbReference>
<name>A0A562SM93_9HYPH</name>
<feature type="domain" description="NADPH-dependent FMN reductase-like" evidence="1">
    <location>
        <begin position="5"/>
        <end position="145"/>
    </location>
</feature>
<accession>A0A562SM93</accession>